<evidence type="ECO:0000256" key="1">
    <source>
        <dbReference type="SAM" id="MobiDB-lite"/>
    </source>
</evidence>
<evidence type="ECO:0008006" key="4">
    <source>
        <dbReference type="Google" id="ProtNLM"/>
    </source>
</evidence>
<evidence type="ECO:0000313" key="3">
    <source>
        <dbReference type="Proteomes" id="UP000184315"/>
    </source>
</evidence>
<dbReference type="OrthoDB" id="454310at2"/>
<accession>A0A1J1LJP5</accession>
<name>A0A1J1LJP5_9CYAN</name>
<organism evidence="2 3">
    <name type="scientific">Planktothrix tepida PCC 9214</name>
    <dbReference type="NCBI Taxonomy" id="671072"/>
    <lineage>
        <taxon>Bacteria</taxon>
        <taxon>Bacillati</taxon>
        <taxon>Cyanobacteriota</taxon>
        <taxon>Cyanophyceae</taxon>
        <taxon>Oscillatoriophycideae</taxon>
        <taxon>Oscillatoriales</taxon>
        <taxon>Microcoleaceae</taxon>
        <taxon>Planktothrix</taxon>
    </lineage>
</organism>
<feature type="region of interest" description="Disordered" evidence="1">
    <location>
        <begin position="31"/>
        <end position="51"/>
    </location>
</feature>
<protein>
    <recommendedName>
        <fullName evidence="4">Restriction endonuclease type IV Mrr domain-containing protein</fullName>
    </recommendedName>
</protein>
<dbReference type="EMBL" id="CZDF01000153">
    <property type="protein sequence ID" value="CUR32406.1"/>
    <property type="molecule type" value="Genomic_DNA"/>
</dbReference>
<proteinExistence type="predicted"/>
<gene>
    <name evidence="2" type="ORF">PL9214480014</name>
</gene>
<keyword evidence="3" id="KW-1185">Reference proteome</keyword>
<dbReference type="AlphaFoldDB" id="A0A1J1LJP5"/>
<evidence type="ECO:0000313" key="2">
    <source>
        <dbReference type="EMBL" id="CUR32406.1"/>
    </source>
</evidence>
<dbReference type="Proteomes" id="UP000184315">
    <property type="component" value="Unassembled WGS sequence"/>
</dbReference>
<reference evidence="3" key="1">
    <citation type="submission" date="2015-10" db="EMBL/GenBank/DDBJ databases">
        <authorList>
            <person name="Regsiter A."/>
            <person name="william w."/>
        </authorList>
    </citation>
    <scope>NUCLEOTIDE SEQUENCE [LARGE SCALE GENOMIC DNA]</scope>
</reference>
<sequence length="194" mass="21726">MMGKLQRKLVENLISRNPTEKREIGNRIVRALGGDPTPQATGLPRRRGTGDGGIDGRIPILIRQRVITEKLKRKPDGTQFPVSIAKSEFELVEAQAGFNIKIERDSFERDTINAFVENLRREGMFAGVIVTASGLCPDAESELQRHNNNDMDLCHILLEDLLSGNISCKEIKFVVGDLVEQLRVSLREYITSNI</sequence>
<dbReference type="STRING" id="671072.PL9214480014"/>
<dbReference type="RefSeq" id="WP_139295049.1">
    <property type="nucleotide sequence ID" value="NZ_LN889800.1"/>
</dbReference>